<dbReference type="PANTHER" id="PTHR43401:SF4">
    <property type="entry name" value="D-ARABINOSE 1-DEHYDROGENASE (NADP(+))"/>
    <property type="match status" value="1"/>
</dbReference>
<dbReference type="SMART" id="SM00829">
    <property type="entry name" value="PKS_ER"/>
    <property type="match status" value="1"/>
</dbReference>
<evidence type="ECO:0000256" key="5">
    <source>
        <dbReference type="RuleBase" id="RU361277"/>
    </source>
</evidence>
<dbReference type="InterPro" id="IPR020843">
    <property type="entry name" value="ER"/>
</dbReference>
<keyword evidence="3 5" id="KW-0862">Zinc</keyword>
<protein>
    <submittedName>
        <fullName evidence="7">Alcohol dehydrogenase, propanol-preferring</fullName>
    </submittedName>
</protein>
<comment type="cofactor">
    <cofactor evidence="1 5">
        <name>Zn(2+)</name>
        <dbReference type="ChEBI" id="CHEBI:29105"/>
    </cofactor>
</comment>
<dbReference type="RefSeq" id="WP_091698947.1">
    <property type="nucleotide sequence ID" value="NZ_FPCG01000011.1"/>
</dbReference>
<dbReference type="STRING" id="574650.SAMN04487966_11123"/>
<dbReference type="InterPro" id="IPR013149">
    <property type="entry name" value="ADH-like_C"/>
</dbReference>
<dbReference type="Gene3D" id="3.90.180.10">
    <property type="entry name" value="Medium-chain alcohol dehydrogenases, catalytic domain"/>
    <property type="match status" value="1"/>
</dbReference>
<comment type="similarity">
    <text evidence="5">Belongs to the zinc-containing alcohol dehydrogenase family.</text>
</comment>
<accession>A0A1I7MR85</accession>
<name>A0A1I7MR85_9MICC</name>
<sequence>MTTVRSFAQLSAEDTHIQEHSLEVPEPQGHEVVVDISHAGVCHTDIHVREGGYDLGSAGWMSMTDRGVKHPLVMGHEIAGTISAVGPDVTDRKVGDQVAVYPWLGCGECATCADGHENLCMHASRIIGIMRAGGYAEQVSVPHEKYCVPLDGVDPAWGATLACSGLTAVASADHVLSMTALEKDLPVAVIGAGGVGLMCVAALHAQGLTNIAVLDRSDANFERAQELGARQTMLVQDETTPDDVKTALGDTPVAVIDVVNSGTTATLAFNTVRKSGRVILVGLFGGEIVLPTVLFTLTQKSIVGNYVGGLQHLHTALSLAREGRLPRIPVQETPMTADSVQQTLDDLEAGRSRGRTVLTVSR</sequence>
<dbReference type="InterPro" id="IPR013154">
    <property type="entry name" value="ADH-like_N"/>
</dbReference>
<evidence type="ECO:0000256" key="3">
    <source>
        <dbReference type="ARBA" id="ARBA00022833"/>
    </source>
</evidence>
<dbReference type="GO" id="GO:0008270">
    <property type="term" value="F:zinc ion binding"/>
    <property type="evidence" value="ECO:0007669"/>
    <property type="project" value="InterPro"/>
</dbReference>
<reference evidence="7 8" key="1">
    <citation type="submission" date="2016-10" db="EMBL/GenBank/DDBJ databases">
        <authorList>
            <person name="de Groot N.N."/>
        </authorList>
    </citation>
    <scope>NUCLEOTIDE SEQUENCE [LARGE SCALE GENOMIC DNA]</scope>
    <source>
        <strain evidence="7 8">CGMCC 1.7054</strain>
    </source>
</reference>
<dbReference type="AlphaFoldDB" id="A0A1I7MR85"/>
<organism evidence="7 8">
    <name type="scientific">Micrococcus terreus</name>
    <dbReference type="NCBI Taxonomy" id="574650"/>
    <lineage>
        <taxon>Bacteria</taxon>
        <taxon>Bacillati</taxon>
        <taxon>Actinomycetota</taxon>
        <taxon>Actinomycetes</taxon>
        <taxon>Micrococcales</taxon>
        <taxon>Micrococcaceae</taxon>
        <taxon>Micrococcus</taxon>
    </lineage>
</organism>
<dbReference type="CDD" id="cd08240">
    <property type="entry name" value="6_hydroxyhexanoate_dh_like"/>
    <property type="match status" value="1"/>
</dbReference>
<keyword evidence="4" id="KW-0560">Oxidoreductase</keyword>
<dbReference type="GO" id="GO:0016491">
    <property type="term" value="F:oxidoreductase activity"/>
    <property type="evidence" value="ECO:0007669"/>
    <property type="project" value="UniProtKB-KW"/>
</dbReference>
<dbReference type="Pfam" id="PF08240">
    <property type="entry name" value="ADH_N"/>
    <property type="match status" value="1"/>
</dbReference>
<dbReference type="InterPro" id="IPR002328">
    <property type="entry name" value="ADH_Zn_CS"/>
</dbReference>
<dbReference type="EMBL" id="FPCG01000011">
    <property type="protein sequence ID" value="SFV24428.1"/>
    <property type="molecule type" value="Genomic_DNA"/>
</dbReference>
<dbReference type="Proteomes" id="UP000198881">
    <property type="component" value="Unassembled WGS sequence"/>
</dbReference>
<dbReference type="PANTHER" id="PTHR43401">
    <property type="entry name" value="L-THREONINE 3-DEHYDROGENASE"/>
    <property type="match status" value="1"/>
</dbReference>
<evidence type="ECO:0000256" key="1">
    <source>
        <dbReference type="ARBA" id="ARBA00001947"/>
    </source>
</evidence>
<keyword evidence="2 5" id="KW-0479">Metal-binding</keyword>
<keyword evidence="8" id="KW-1185">Reference proteome</keyword>
<gene>
    <name evidence="7" type="ORF">SAMN04487966_11123</name>
</gene>
<dbReference type="PROSITE" id="PS00059">
    <property type="entry name" value="ADH_ZINC"/>
    <property type="match status" value="1"/>
</dbReference>
<dbReference type="SUPFAM" id="SSF51735">
    <property type="entry name" value="NAD(P)-binding Rossmann-fold domains"/>
    <property type="match status" value="1"/>
</dbReference>
<evidence type="ECO:0000256" key="2">
    <source>
        <dbReference type="ARBA" id="ARBA00022723"/>
    </source>
</evidence>
<proteinExistence type="inferred from homology"/>
<dbReference type="InterPro" id="IPR050129">
    <property type="entry name" value="Zn_alcohol_dh"/>
</dbReference>
<evidence type="ECO:0000313" key="8">
    <source>
        <dbReference type="Proteomes" id="UP000198881"/>
    </source>
</evidence>
<dbReference type="InterPro" id="IPR036291">
    <property type="entry name" value="NAD(P)-bd_dom_sf"/>
</dbReference>
<evidence type="ECO:0000313" key="7">
    <source>
        <dbReference type="EMBL" id="SFV24428.1"/>
    </source>
</evidence>
<dbReference type="InterPro" id="IPR011032">
    <property type="entry name" value="GroES-like_sf"/>
</dbReference>
<feature type="domain" description="Enoyl reductase (ER)" evidence="6">
    <location>
        <begin position="11"/>
        <end position="358"/>
    </location>
</feature>
<evidence type="ECO:0000259" key="6">
    <source>
        <dbReference type="SMART" id="SM00829"/>
    </source>
</evidence>
<dbReference type="OrthoDB" id="3567264at2"/>
<evidence type="ECO:0000256" key="4">
    <source>
        <dbReference type="ARBA" id="ARBA00023002"/>
    </source>
</evidence>
<dbReference type="Pfam" id="PF00107">
    <property type="entry name" value="ADH_zinc_N"/>
    <property type="match status" value="1"/>
</dbReference>
<dbReference type="SUPFAM" id="SSF50129">
    <property type="entry name" value="GroES-like"/>
    <property type="match status" value="1"/>
</dbReference>
<dbReference type="Gene3D" id="3.40.50.720">
    <property type="entry name" value="NAD(P)-binding Rossmann-like Domain"/>
    <property type="match status" value="1"/>
</dbReference>